<dbReference type="EMBL" id="PIWU01000026">
    <property type="protein sequence ID" value="PKE55499.1"/>
    <property type="molecule type" value="Genomic_DNA"/>
</dbReference>
<sequence length="341" mass="40209">MQNQYFTVQENYKERFYQIPKVFFTSDNYKDLTNDMKIAYAILRDRLNLSIKNNWVDEDGNIYFIYSNEKLMEILNCRKEKLTKIKRALENAGLLIQKRRGLNKPNILYLMKPIVTECDIYKIEKEENDVEPYGEKEVRKSNVQKTDNRTPGSSKIERPEVRKSNTNDTDFSDTDFSDTDFSEMNGMSGNNIDSMSEINDHSLHSNHENDNYLIDEQTHLLKPLPKDLQEFIKSRYILADSISIINKIMQAKREAANRRGDGLFFMFEENPFLSEKIIDILITVNREMKKKRESVQALLGYYYNSLVNGLEEFHFTEQARKTVQNKEHPYLPNNENPFLDI</sequence>
<name>A0ACC9MPK0_9STAP</name>
<reference evidence="1" key="1">
    <citation type="submission" date="2017-12" db="EMBL/GenBank/DDBJ databases">
        <title>Genomics of Macrococcus caseolyticus.</title>
        <authorList>
            <person name="MacFadyen A.C."/>
            <person name="Paterson G.K."/>
        </authorList>
    </citation>
    <scope>NUCLEOTIDE SEQUENCE</scope>
    <source>
        <strain evidence="1">5459_5_49</strain>
    </source>
</reference>
<comment type="caution">
    <text evidence="1">The sequence shown here is derived from an EMBL/GenBank/DDBJ whole genome shotgun (WGS) entry which is preliminary data.</text>
</comment>
<dbReference type="Proteomes" id="UP000233606">
    <property type="component" value="Unassembled WGS sequence"/>
</dbReference>
<evidence type="ECO:0000313" key="1">
    <source>
        <dbReference type="EMBL" id="PKE55499.1"/>
    </source>
</evidence>
<accession>A0ACC9MPK0</accession>
<evidence type="ECO:0000313" key="2">
    <source>
        <dbReference type="Proteomes" id="UP000233606"/>
    </source>
</evidence>
<gene>
    <name evidence="1" type="ORF">CW682_11580</name>
</gene>
<keyword evidence="2" id="KW-1185">Reference proteome</keyword>
<protein>
    <submittedName>
        <fullName evidence="1">Replication protein</fullName>
    </submittedName>
</protein>
<proteinExistence type="predicted"/>
<organism evidence="1 2">
    <name type="scientific">Macrococcoides caseolyticum</name>
    <dbReference type="NCBI Taxonomy" id="69966"/>
    <lineage>
        <taxon>Bacteria</taxon>
        <taxon>Bacillati</taxon>
        <taxon>Bacillota</taxon>
        <taxon>Bacilli</taxon>
        <taxon>Bacillales</taxon>
        <taxon>Staphylococcaceae</taxon>
        <taxon>Macrococcoides</taxon>
    </lineage>
</organism>